<dbReference type="InterPro" id="IPR002048">
    <property type="entry name" value="EF_hand_dom"/>
</dbReference>
<dbReference type="EMBL" id="JAHDYR010000014">
    <property type="protein sequence ID" value="KAG9394646.1"/>
    <property type="molecule type" value="Genomic_DNA"/>
</dbReference>
<protein>
    <submittedName>
        <fullName evidence="4">EF-hand calcium-binding domain</fullName>
    </submittedName>
</protein>
<dbReference type="Proteomes" id="UP000717585">
    <property type="component" value="Unassembled WGS sequence"/>
</dbReference>
<dbReference type="Gene3D" id="1.10.238.10">
    <property type="entry name" value="EF-hand"/>
    <property type="match status" value="1"/>
</dbReference>
<evidence type="ECO:0000256" key="1">
    <source>
        <dbReference type="ARBA" id="ARBA00022837"/>
    </source>
</evidence>
<feature type="coiled-coil region" evidence="2">
    <location>
        <begin position="2729"/>
        <end position="2763"/>
    </location>
</feature>
<feature type="domain" description="EF-hand" evidence="3">
    <location>
        <begin position="3444"/>
        <end position="3479"/>
    </location>
</feature>
<dbReference type="InterPro" id="IPR018247">
    <property type="entry name" value="EF_Hand_1_Ca_BS"/>
</dbReference>
<accession>A0A8J6E2R3</accession>
<evidence type="ECO:0000256" key="2">
    <source>
        <dbReference type="SAM" id="Coils"/>
    </source>
</evidence>
<proteinExistence type="predicted"/>
<evidence type="ECO:0000259" key="3">
    <source>
        <dbReference type="PROSITE" id="PS50222"/>
    </source>
</evidence>
<dbReference type="InterPro" id="IPR011992">
    <property type="entry name" value="EF-hand-dom_pair"/>
</dbReference>
<sequence>MMARYANSIFESSRSAIENVLYLRAIEEGIDDDVKKENFVKGGLDELRIDNIEEIFSYRKRFSFAVLLDVLSGKIEREEPVSSKRESPDKKPLTMLMSRVAFPEDSRFTDNTSAWKRRLDSIGFVTYTKAGQFDETRSNADVYRDMWAAVDDINMAERSSTSLSSFRDAVCRGIFQIARYHMIYKVDYSHELPDGKTRRLRGEDGLYEWAIDRVQFYPSSHKETTTEDLPAVRVYSLQQLNGHLLGCIIHSYDHFNFPLDTLDRLSTSHERTLVACQFAHDAYAIPDLISNKNEASLLYTHKWFVTLMLGHMHAFFSNCCPISLRTLTVFSRTKRFIEVRRSQDAYTTQSAAIRATLVDLADGMAAPDESCYEAYVEYLQSAPELARAWVETTEQFVRYHLSHSTLRYQPPLFSIDLQQLIKMWDATIDRAHALERTYLVTTGRDEGTGAVRDTVLGLAREFAKDLDDVAEEEADQLRFRMTKGVIETSGEFPAVPLSGALWDDIRIHILVMNESFKRQRLCALMLETLTDATEADGEALASLADGATIAQLSTFNERAKAAVALVDSRWTSLETAIAQAIQVNDLLAEYRITGAQVELLMRCILPLVADSEFKRFTPELKKLVLSALTRLSTGQVQPTMNRLGEIGRDVLGLTGADLGEVLAVAGQGQVDQALKEDVQDFRKDLARRDTGFSVNRMHQYTITELQTQFMENARYLADTIDSWIATLLSLTADDLIDPNNLEESEFAAVVGNWDVQSVELKTSLGSLEEIEEYLLGRGAVLKVSVRQISSRYATLQSIAEKKGDELMSRSVALETRRDRASAIVSEYQRVAAALEEAKTHCDTAVEAVTTIPVEAAELEELMAAVAELDIEPLFQTMKLSTEQMDQPCGVPLDAGDDGRADPQGFAEVLYGRTDALISGVIATMVDAAYADGVGRALAMVGTNVKATCTELDRVTGAWGKRVEQLDVDSPGADSLLSGLGGYLDFSKLLFRAVESVARQCQATPLAQDATPALVVPSVLYEPYETLVDNARQIRELYEAKTVDLGKTLVAKQDANGTTLQLGGVGAVLASMRAYLAEYRRLLATPPHAFIADVQFEGGAAAMSMETPLVEFFGEEAVDYLTSRGILPHGLFLAGLVFDDVDSAVTRLENLMGDVQRALLSPHDDREELYTADVEKELSALKVRATSRRRALEDAVADYRNYCRIRDSVLGRCDGLLEQLTGLLLTKEFDALSPQALRDLQAQYTAISGETDVLRAQYPMVAAPAVDVKVLACQQRLRTVQRLTGTAESWAGRLEQASECVAVLRARDQVVSLVASLSEFYHGLVAQPLTDPVAMFSIRQALQTTAAADRAILARLSPHTEEIDALFDRIDGLRVEYETAVDTAQVRMRCETVLAVAEAHIRAVHTDIVANPAMQLDAVGKVGIEGLSPRSFAVASGIISAVEAAQREQMAISREIIAGIDVTLAEHNISTGERLGQRLEDVMAMRDNTDRELTNRRQALIRLVGTTRAAIAARTCFDAIAEPLLPLLQEIHAMVHTPHDVVTEGDVDRLQDEVSRWRGRVLAVDWEQLTNAAAGFSEADGTTVGPVPMAVLEALRDSILATCRSIDFAANNAHAFFRYRVSQATVIEAWLVEIEKHVSSVRTERVDIRKALTGSSPPAAVRVQLERIIALKETHAERGYDLVKCANVLESVIRQLPLLHQAVVLDEGMEQRGALSIIGPLQMRGEIFSDVVSKLTESIAAFDEATTSLGELYVFGIDAVSGSGMVDEAVVSLTRDAGVLRSLLGIENSTAPNQGIVSDVARSTYAAEVAQRIQSNLSVADPKLRGFLEETLDRLNSLRVDDTAPGEDAELRFLTELRDAVVRFNGHVRDAASVRRAMFIRLMAVIQDTFQGQTGTSLDALKDALDYHDEEWSTLGRHMAGVVGAGHELADELRDSDGCLPAMLDFWMQLLSSIGIAGTVQRLADQVRDRQHALVESLDVLSTHCDAVTAAMIDNRPDTSAGDGLESVWVLSRGLADATGPLSAVASIESTLFVTSGRVPGMTADLCSRLASFCAAHTAHHTNTFAAVKRTMEASVANAVQGTARGAWTSVVSALDATMKRWDLATAAGCLHCAAEHEAVLAEARYAKTRCAKDVWLSSVYQSAAALEISAADLAHRLTTTLDNWRAKGDLYRTVGDRLIDLAQAEMGQLVTVDVTSTDVTQFERLRADMDTALNRYGREAKSRTALQKDAQEVMDAHTALLGEDVAQTTPTATIIGNLIHIGNQRQAACTFLRDFAMAAVEGSHQLATALVAAEGKVAPAEEAISSVMRDNGRIGEPTSTIPLLTDALIAASEVLARSGEPHGPSFLDGRDSLEQRLRTCMYQAALATDMCVKANRADTRSTFNTAFTRFFVKVAEQSRDRIAAATARVEKELAALTATELDPTAFSELHQVHGDVFAIERVEAPVLEDAATRLTLYDGRLPPHRVALDDVPAPEPGTTGALTSRGVSDTLARLTRASGTLTAQMDDLRLDMAMPGIAANETERIRCLLALIDVWATNSSLVIDLPHDDLVASAELAALYQMSSPLDSAKYQLVTARDYVTAIVQNAGLDPTNVKFSHMTPSGARESTCAELLRDISNRIRKIDMELHAMPPLPNPDDARQYVGKQSEVLQRAATVLIQFLPMRVESPESYEAGKAVFDDGAHAIATIDAALTALAESPPASTVGIPPATLQKLALLLEEAQADYGEHLRHYESRAASLSDAAQQYEEMVRLQSAALDGAEQNLHDFANQALEALGRRRELNIDTGNSVAEEKLTEIREIANNSRLPPQMMPVSLNDTRQELQEEEELDALNTEIARIHDSVTMKSEELMDSKDDFVDMFNYCIESEISTRADEQALRDMYDRWCSTVNRLALLASTLGHAIQLTHLPELFTPYASQVQALHLFLDDAETFVIDFAEKHNGLLSEPDGDSFAELAEAFNPCNTPTMFNSIFDLLQVIPNVILHEQTFTSYAATVLELEAMIQAADTPIDEDNVHLAQLMDPHRLQPVLADAAEVIDRWTAFAEHQHRLVPSGEALRGRMHALLSATRAHTEAVALLELSAAVPADSFAMDVPEPDTTLPDEANEAGPFRDFDTIAADIDKKFSDAKLGRNPAFRVEAEEILLKKIEAAVLEDETVQGAHNIETAKRVLIGREVKAELRMSLGYFPKSIEIHSTDLKELSKGSTQERLHLIESTACPVQFVTKLWSAVRRVISEYASASGVTAKALIQHLGSSTGAVRDPDDPNGEPLLPDVVALLAESEELLSSNEGHTKEVAAAIDSASKAARSALSSLNTVKQRGMECYRRLAVATQYALCIDSTKATEEEATVAAEILKRVVRPLIADPVRPSVAQLSTMVSMVIEKLPPAEQRRLGILGEGFLHGPDENGVGRDYQRLLSFTDDILTEDATNRLRSIEANKRAFDMTDGFTIETLIMLFNYFDADGNRTLDQNEIQTMLRTLEISLTPSDERSLKRALDSNAAATGDRGLDLEHFFMFAKDVSALKITRGQGSLSMAFSDITRWWEDQFQNNARNYQMRVRNKVFERVFGIVLSKEDIKLLNSIVDESANDGGRRSRSRNRDDKLAVLKSIPDLQLPTDTRNVRVELSTM</sequence>
<evidence type="ECO:0000313" key="5">
    <source>
        <dbReference type="Proteomes" id="UP000717585"/>
    </source>
</evidence>
<organism evidence="4 5">
    <name type="scientific">Carpediemonas membranifera</name>
    <dbReference type="NCBI Taxonomy" id="201153"/>
    <lineage>
        <taxon>Eukaryota</taxon>
        <taxon>Metamonada</taxon>
        <taxon>Carpediemonas-like organisms</taxon>
        <taxon>Carpediemonas</taxon>
    </lineage>
</organism>
<evidence type="ECO:0000313" key="4">
    <source>
        <dbReference type="EMBL" id="KAG9394646.1"/>
    </source>
</evidence>
<dbReference type="PROSITE" id="PS00018">
    <property type="entry name" value="EF_HAND_1"/>
    <property type="match status" value="1"/>
</dbReference>
<keyword evidence="2" id="KW-0175">Coiled coil</keyword>
<keyword evidence="1" id="KW-0106">Calcium</keyword>
<keyword evidence="5" id="KW-1185">Reference proteome</keyword>
<dbReference type="SUPFAM" id="SSF47473">
    <property type="entry name" value="EF-hand"/>
    <property type="match status" value="1"/>
</dbReference>
<reference evidence="4" key="1">
    <citation type="submission" date="2021-05" db="EMBL/GenBank/DDBJ databases">
        <title>A free-living protist that lacks canonical eukaryotic 1 DNA replication and segregation systems.</title>
        <authorList>
            <person name="Salas-Leiva D.E."/>
            <person name="Tromer E.C."/>
            <person name="Curtis B.A."/>
            <person name="Jerlstrom-Hultqvist J."/>
            <person name="Kolisko M."/>
            <person name="Yi Z."/>
            <person name="Salas-Leiva J.S."/>
            <person name="Gallot-Lavallee L."/>
            <person name="Kops G.J.P.L."/>
            <person name="Archibald J.M."/>
            <person name="Simpson A.G.B."/>
            <person name="Roger A.J."/>
        </authorList>
    </citation>
    <scope>NUCLEOTIDE SEQUENCE</scope>
    <source>
        <strain evidence="4">BICM</strain>
    </source>
</reference>
<dbReference type="PROSITE" id="PS50222">
    <property type="entry name" value="EF_HAND_2"/>
    <property type="match status" value="1"/>
</dbReference>
<comment type="caution">
    <text evidence="4">The sequence shown here is derived from an EMBL/GenBank/DDBJ whole genome shotgun (WGS) entry which is preliminary data.</text>
</comment>
<name>A0A8J6E2R3_9EUKA</name>
<gene>
    <name evidence="4" type="ORF">J8273_3900</name>
</gene>
<dbReference type="GO" id="GO:0005509">
    <property type="term" value="F:calcium ion binding"/>
    <property type="evidence" value="ECO:0007669"/>
    <property type="project" value="InterPro"/>
</dbReference>